<feature type="compositionally biased region" description="Low complexity" evidence="1">
    <location>
        <begin position="28"/>
        <end position="37"/>
    </location>
</feature>
<dbReference type="Proteomes" id="UP001165541">
    <property type="component" value="Unassembled WGS sequence"/>
</dbReference>
<keyword evidence="3" id="KW-1185">Reference proteome</keyword>
<feature type="region of interest" description="Disordered" evidence="1">
    <location>
        <begin position="19"/>
        <end position="40"/>
    </location>
</feature>
<gene>
    <name evidence="2" type="ORF">M8A51_10825</name>
</gene>
<protein>
    <submittedName>
        <fullName evidence="2">Uncharacterized protein</fullName>
    </submittedName>
</protein>
<evidence type="ECO:0000256" key="1">
    <source>
        <dbReference type="SAM" id="MobiDB-lite"/>
    </source>
</evidence>
<organism evidence="2 3">
    <name type="scientific">Caldimonas mangrovi</name>
    <dbReference type="NCBI Taxonomy" id="2944811"/>
    <lineage>
        <taxon>Bacteria</taxon>
        <taxon>Pseudomonadati</taxon>
        <taxon>Pseudomonadota</taxon>
        <taxon>Betaproteobacteria</taxon>
        <taxon>Burkholderiales</taxon>
        <taxon>Sphaerotilaceae</taxon>
        <taxon>Caldimonas</taxon>
    </lineage>
</organism>
<sequence length="118" mass="13277">MTAGKTVPPRQVPTLTEVVRRDADSATEMPQPEAPEIQEPPPFLLAAEGEEQITHRILADLQRQVDLMLEYRLRETLTPALARMADQLIRDTRVELAATLREVIARAVAQELARTRGR</sequence>
<dbReference type="EMBL" id="JAMKFE010000005">
    <property type="protein sequence ID" value="MCM5680026.1"/>
    <property type="molecule type" value="Genomic_DNA"/>
</dbReference>
<name>A0ABT0YPE5_9BURK</name>
<accession>A0ABT0YPE5</accession>
<proteinExistence type="predicted"/>
<comment type="caution">
    <text evidence="2">The sequence shown here is derived from an EMBL/GenBank/DDBJ whole genome shotgun (WGS) entry which is preliminary data.</text>
</comment>
<dbReference type="RefSeq" id="WP_251778253.1">
    <property type="nucleotide sequence ID" value="NZ_JAMKFE010000005.1"/>
</dbReference>
<reference evidence="2" key="1">
    <citation type="submission" date="2022-05" db="EMBL/GenBank/DDBJ databases">
        <title>Schlegelella sp. nov., isolated from mangrove soil.</title>
        <authorList>
            <person name="Liu Y."/>
            <person name="Ge X."/>
            <person name="Liu W."/>
        </authorList>
    </citation>
    <scope>NUCLEOTIDE SEQUENCE</scope>
    <source>
        <strain evidence="2">S2-27</strain>
    </source>
</reference>
<evidence type="ECO:0000313" key="2">
    <source>
        <dbReference type="EMBL" id="MCM5680026.1"/>
    </source>
</evidence>
<evidence type="ECO:0000313" key="3">
    <source>
        <dbReference type="Proteomes" id="UP001165541"/>
    </source>
</evidence>